<sequence length="210" mass="23877">MLSIDLQNLGKRYRYEWIFKGLNYTFEANTAYAIRGHNGAGKSTLLQCLSGFLSPSAGQLVYTYNGQPLDRENVFQYCNYLGPYVQLIEELSLMEAVDFHRQFKPLLPGISPKDLFELSGLPKSAKNKPIQFFSSGMKQRLKLSLALLSESPLLLLDEPSITLDRKAVAWFQDLLERYGLPNRLCIIASNVEEDLLLCQKQLQIEDFKAS</sequence>
<gene>
    <name evidence="5" type="ordered locus">SGRA_1638</name>
</gene>
<dbReference type="InterPro" id="IPR003593">
    <property type="entry name" value="AAA+_ATPase"/>
</dbReference>
<keyword evidence="6" id="KW-1185">Reference proteome</keyword>
<dbReference type="EMBL" id="CP002831">
    <property type="protein sequence ID" value="AFC24373.1"/>
    <property type="molecule type" value="Genomic_DNA"/>
</dbReference>
<proteinExistence type="predicted"/>
<dbReference type="HOGENOM" id="CLU_000604_1_2_10"/>
<dbReference type="PANTHER" id="PTHR42939:SF1">
    <property type="entry name" value="ABC TRANSPORTER ATP-BINDING PROTEIN ALBC-RELATED"/>
    <property type="match status" value="1"/>
</dbReference>
<keyword evidence="3" id="KW-0067">ATP-binding</keyword>
<dbReference type="InterPro" id="IPR003439">
    <property type="entry name" value="ABC_transporter-like_ATP-bd"/>
</dbReference>
<dbReference type="PROSITE" id="PS00211">
    <property type="entry name" value="ABC_TRANSPORTER_1"/>
    <property type="match status" value="1"/>
</dbReference>
<dbReference type="KEGG" id="sgn:SGRA_1638"/>
<accession>H6LA10</accession>
<dbReference type="InterPro" id="IPR051782">
    <property type="entry name" value="ABC_Transporter_VariousFunc"/>
</dbReference>
<dbReference type="Pfam" id="PF00005">
    <property type="entry name" value="ABC_tran"/>
    <property type="match status" value="1"/>
</dbReference>
<dbReference type="STRING" id="984262.SGRA_1638"/>
<evidence type="ECO:0000256" key="1">
    <source>
        <dbReference type="ARBA" id="ARBA00022448"/>
    </source>
</evidence>
<dbReference type="GO" id="GO:0016887">
    <property type="term" value="F:ATP hydrolysis activity"/>
    <property type="evidence" value="ECO:0007669"/>
    <property type="project" value="InterPro"/>
</dbReference>
<evidence type="ECO:0000256" key="3">
    <source>
        <dbReference type="ARBA" id="ARBA00022840"/>
    </source>
</evidence>
<reference evidence="5 6" key="1">
    <citation type="journal article" date="2012" name="Stand. Genomic Sci.">
        <title>Complete genome sequencing and analysis of Saprospira grandis str. Lewin, a predatory marine bacterium.</title>
        <authorList>
            <person name="Saw J.H."/>
            <person name="Yuryev A."/>
            <person name="Kanbe M."/>
            <person name="Hou S."/>
            <person name="Young A.G."/>
            <person name="Aizawa S."/>
            <person name="Alam M."/>
        </authorList>
    </citation>
    <scope>NUCLEOTIDE SEQUENCE [LARGE SCALE GENOMIC DNA]</scope>
    <source>
        <strain evidence="5 6">Lewin</strain>
    </source>
</reference>
<dbReference type="Proteomes" id="UP000007519">
    <property type="component" value="Chromosome"/>
</dbReference>
<dbReference type="AlphaFoldDB" id="H6LA10"/>
<name>H6LA10_SAPGL</name>
<dbReference type="RefSeq" id="WP_015692008.1">
    <property type="nucleotide sequence ID" value="NC_016940.1"/>
</dbReference>
<dbReference type="eggNOG" id="COG1131">
    <property type="taxonomic scope" value="Bacteria"/>
</dbReference>
<evidence type="ECO:0000313" key="6">
    <source>
        <dbReference type="Proteomes" id="UP000007519"/>
    </source>
</evidence>
<evidence type="ECO:0000313" key="5">
    <source>
        <dbReference type="EMBL" id="AFC24373.1"/>
    </source>
</evidence>
<dbReference type="OrthoDB" id="9808363at2"/>
<organism evidence="5 6">
    <name type="scientific">Saprospira grandis (strain Lewin)</name>
    <dbReference type="NCBI Taxonomy" id="984262"/>
    <lineage>
        <taxon>Bacteria</taxon>
        <taxon>Pseudomonadati</taxon>
        <taxon>Bacteroidota</taxon>
        <taxon>Saprospiria</taxon>
        <taxon>Saprospirales</taxon>
        <taxon>Saprospiraceae</taxon>
        <taxon>Saprospira</taxon>
    </lineage>
</organism>
<evidence type="ECO:0000256" key="2">
    <source>
        <dbReference type="ARBA" id="ARBA00022741"/>
    </source>
</evidence>
<dbReference type="PROSITE" id="PS50893">
    <property type="entry name" value="ABC_TRANSPORTER_2"/>
    <property type="match status" value="1"/>
</dbReference>
<dbReference type="InterPro" id="IPR027417">
    <property type="entry name" value="P-loop_NTPase"/>
</dbReference>
<dbReference type="GO" id="GO:0005524">
    <property type="term" value="F:ATP binding"/>
    <property type="evidence" value="ECO:0007669"/>
    <property type="project" value="UniProtKB-KW"/>
</dbReference>
<feature type="domain" description="ABC transporter" evidence="4">
    <location>
        <begin position="4"/>
        <end position="208"/>
    </location>
</feature>
<protein>
    <submittedName>
        <fullName evidence="5">ABC transporter related protein</fullName>
    </submittedName>
</protein>
<dbReference type="Gene3D" id="3.40.50.300">
    <property type="entry name" value="P-loop containing nucleotide triphosphate hydrolases"/>
    <property type="match status" value="1"/>
</dbReference>
<dbReference type="SUPFAM" id="SSF52540">
    <property type="entry name" value="P-loop containing nucleoside triphosphate hydrolases"/>
    <property type="match status" value="1"/>
</dbReference>
<evidence type="ECO:0000259" key="4">
    <source>
        <dbReference type="PROSITE" id="PS50893"/>
    </source>
</evidence>
<dbReference type="InterPro" id="IPR017871">
    <property type="entry name" value="ABC_transporter-like_CS"/>
</dbReference>
<keyword evidence="2" id="KW-0547">Nucleotide-binding</keyword>
<dbReference type="PANTHER" id="PTHR42939">
    <property type="entry name" value="ABC TRANSPORTER ATP-BINDING PROTEIN ALBC-RELATED"/>
    <property type="match status" value="1"/>
</dbReference>
<dbReference type="SMART" id="SM00382">
    <property type="entry name" value="AAA"/>
    <property type="match status" value="1"/>
</dbReference>
<keyword evidence="1" id="KW-0813">Transport</keyword>